<evidence type="ECO:0000313" key="11">
    <source>
        <dbReference type="EMBL" id="SUJ27839.1"/>
    </source>
</evidence>
<dbReference type="Pfam" id="PF11734">
    <property type="entry name" value="TilS_C"/>
    <property type="match status" value="1"/>
</dbReference>
<evidence type="ECO:0000313" key="10">
    <source>
        <dbReference type="EMBL" id="GEQ01227.1"/>
    </source>
</evidence>
<comment type="subcellular location">
    <subcellularLocation>
        <location evidence="1 8">Cytoplasm</location>
    </subcellularLocation>
</comment>
<keyword evidence="13" id="KW-1185">Reference proteome</keyword>
<comment type="function">
    <text evidence="8">Ligates lysine onto the cytidine present at position 34 of the AUA codon-specific tRNA(Ile) that contains the anticodon CAU, in an ATP-dependent manner. Cytidine is converted to lysidine, thus changing the amino acid specificity of the tRNA from methionine to isoleucine.</text>
</comment>
<comment type="similarity">
    <text evidence="8">Belongs to the tRNA(Ile)-lysidine synthase family.</text>
</comment>
<keyword evidence="4 8" id="KW-0819">tRNA processing</keyword>
<dbReference type="HAMAP" id="MF_01161">
    <property type="entry name" value="tRNA_Ile_lys_synt"/>
    <property type="match status" value="1"/>
</dbReference>
<dbReference type="InterPro" id="IPR012795">
    <property type="entry name" value="tRNA_Ile_lys_synt_N"/>
</dbReference>
<dbReference type="PANTHER" id="PTHR43033">
    <property type="entry name" value="TRNA(ILE)-LYSIDINE SYNTHASE-RELATED"/>
    <property type="match status" value="1"/>
</dbReference>
<keyword evidence="3 8" id="KW-0436">Ligase</keyword>
<keyword evidence="6" id="KW-0067">ATP-binding</keyword>
<dbReference type="EMBL" id="BKAV01000030">
    <property type="protein sequence ID" value="GEQ01227.1"/>
    <property type="molecule type" value="Genomic_DNA"/>
</dbReference>
<dbReference type="InterPro" id="IPR012796">
    <property type="entry name" value="Lysidine-tRNA-synth_C"/>
</dbReference>
<sequence>MELNTESWSTADHIVLAVSTGIDSMVLLHALTTTFADSYKQLTCLHVNHDIREASTDEMHFIQRYCEQHHINLFTTTLDLSTLMAQGKSIEHEARTLRYSWFDAQMHQLGADVLLTAHHQDDQIETIFYRLMTGKSTRSGLGMASVSYRNGYKIARPLLEVTKADIKAVQKKYEIPFFEDVTNHDNKYVRNDIRNRILPTIEENTHLSTQHLLKLKTWHDEQREILHKQARSFVAEHGNYSTTKLTLAREPFNNLQYSLKVSVLDNVLNDMDALFGFAEKTYIEWFRQLASSVAQATLFSTDKWIIHIAYDKFIIMAKDNQILRTMQISQEGHYRFGHYQIHIHETLPSEEYPLTIRTRKPGDRYQLSGKQGHKKVNRLFIDRKVVDAERDQTPIVINAQNEIIAVGTLYKAEYIQNSILIKFMGDERDNA</sequence>
<reference evidence="11 12" key="1">
    <citation type="submission" date="2018-06" db="EMBL/GenBank/DDBJ databases">
        <authorList>
            <consortium name="Pathogen Informatics"/>
            <person name="Doyle S."/>
        </authorList>
    </citation>
    <scope>NUCLEOTIDE SEQUENCE [LARGE SCALE GENOMIC DNA]</scope>
    <source>
        <strain evidence="11 12">NCTC12413</strain>
    </source>
</reference>
<evidence type="ECO:0000256" key="3">
    <source>
        <dbReference type="ARBA" id="ARBA00022598"/>
    </source>
</evidence>
<reference evidence="10 13" key="2">
    <citation type="submission" date="2019-07" db="EMBL/GenBank/DDBJ databases">
        <title>Whole genome shotgun sequence of Staphylococcus arlettae NBRC 109765.</title>
        <authorList>
            <person name="Hosoyama A."/>
            <person name="Uohara A."/>
            <person name="Ohji S."/>
            <person name="Ichikawa N."/>
        </authorList>
    </citation>
    <scope>NUCLEOTIDE SEQUENCE [LARGE SCALE GENOMIC DNA]</scope>
    <source>
        <strain evidence="10 13">NBRC 109765</strain>
    </source>
</reference>
<dbReference type="AlphaFoldDB" id="A0A380CS38"/>
<keyword evidence="5" id="KW-0547">Nucleotide-binding</keyword>
<dbReference type="SUPFAM" id="SSF52402">
    <property type="entry name" value="Adenine nucleotide alpha hydrolases-like"/>
    <property type="match status" value="1"/>
</dbReference>
<evidence type="ECO:0000313" key="12">
    <source>
        <dbReference type="Proteomes" id="UP000254956"/>
    </source>
</evidence>
<dbReference type="SMART" id="SM00977">
    <property type="entry name" value="TilS_C"/>
    <property type="match status" value="1"/>
</dbReference>
<dbReference type="GO" id="GO:0005524">
    <property type="term" value="F:ATP binding"/>
    <property type="evidence" value="ECO:0007669"/>
    <property type="project" value="UniProtKB-KW"/>
</dbReference>
<evidence type="ECO:0000256" key="1">
    <source>
        <dbReference type="ARBA" id="ARBA00004496"/>
    </source>
</evidence>
<proteinExistence type="inferred from homology"/>
<dbReference type="GO" id="GO:0005737">
    <property type="term" value="C:cytoplasm"/>
    <property type="evidence" value="ECO:0007669"/>
    <property type="project" value="UniProtKB-SubCell"/>
</dbReference>
<name>A0A380CS38_9STAP</name>
<dbReference type="OrthoDB" id="9807403at2"/>
<dbReference type="CDD" id="cd01992">
    <property type="entry name" value="TilS_N"/>
    <property type="match status" value="1"/>
</dbReference>
<dbReference type="STRING" id="1212545.SARL_05358"/>
<organism evidence="11 12">
    <name type="scientific">Staphylococcus arlettae</name>
    <dbReference type="NCBI Taxonomy" id="29378"/>
    <lineage>
        <taxon>Bacteria</taxon>
        <taxon>Bacillati</taxon>
        <taxon>Bacillota</taxon>
        <taxon>Bacilli</taxon>
        <taxon>Bacillales</taxon>
        <taxon>Staphylococcaceae</taxon>
        <taxon>Staphylococcus</taxon>
    </lineage>
</organism>
<protein>
    <recommendedName>
        <fullName evidence="8">tRNA(Ile)-lysidine synthase</fullName>
        <ecNumber evidence="8">6.3.4.19</ecNumber>
    </recommendedName>
    <alternativeName>
        <fullName evidence="8">tRNA(Ile)-2-lysyl-cytidine synthase</fullName>
    </alternativeName>
    <alternativeName>
        <fullName evidence="8">tRNA(Ile)-lysidine synthetase</fullName>
    </alternativeName>
</protein>
<dbReference type="InterPro" id="IPR014729">
    <property type="entry name" value="Rossmann-like_a/b/a_fold"/>
</dbReference>
<dbReference type="InterPro" id="IPR012094">
    <property type="entry name" value="tRNA_Ile_lys_synt"/>
</dbReference>
<feature type="domain" description="Lysidine-tRNA(Ile) synthetase C-terminal" evidence="9">
    <location>
        <begin position="354"/>
        <end position="417"/>
    </location>
</feature>
<evidence type="ECO:0000256" key="2">
    <source>
        <dbReference type="ARBA" id="ARBA00022490"/>
    </source>
</evidence>
<dbReference type="RefSeq" id="WP_002509811.1">
    <property type="nucleotide sequence ID" value="NZ_BKAV01000030.1"/>
</dbReference>
<keyword evidence="2 8" id="KW-0963">Cytoplasm</keyword>
<dbReference type="InterPro" id="IPR011063">
    <property type="entry name" value="TilS/TtcA_N"/>
</dbReference>
<evidence type="ECO:0000313" key="13">
    <source>
        <dbReference type="Proteomes" id="UP000321598"/>
    </source>
</evidence>
<dbReference type="EMBL" id="UGZE01000001">
    <property type="protein sequence ID" value="SUJ27839.1"/>
    <property type="molecule type" value="Genomic_DNA"/>
</dbReference>
<dbReference type="GO" id="GO:0006400">
    <property type="term" value="P:tRNA modification"/>
    <property type="evidence" value="ECO:0007669"/>
    <property type="project" value="UniProtKB-UniRule"/>
</dbReference>
<evidence type="ECO:0000256" key="6">
    <source>
        <dbReference type="ARBA" id="ARBA00022840"/>
    </source>
</evidence>
<dbReference type="EC" id="6.3.4.19" evidence="8"/>
<evidence type="ECO:0000256" key="4">
    <source>
        <dbReference type="ARBA" id="ARBA00022694"/>
    </source>
</evidence>
<evidence type="ECO:0000259" key="9">
    <source>
        <dbReference type="SMART" id="SM00977"/>
    </source>
</evidence>
<dbReference type="Proteomes" id="UP000254956">
    <property type="component" value="Unassembled WGS sequence"/>
</dbReference>
<evidence type="ECO:0000256" key="7">
    <source>
        <dbReference type="ARBA" id="ARBA00048539"/>
    </source>
</evidence>
<dbReference type="NCBIfam" id="TIGR02433">
    <property type="entry name" value="lysidine_TilS_C"/>
    <property type="match status" value="1"/>
</dbReference>
<accession>A0A380CS38</accession>
<evidence type="ECO:0000256" key="5">
    <source>
        <dbReference type="ARBA" id="ARBA00022741"/>
    </source>
</evidence>
<dbReference type="SUPFAM" id="SSF56037">
    <property type="entry name" value="PheT/TilS domain"/>
    <property type="match status" value="1"/>
</dbReference>
<comment type="caution">
    <text evidence="8">Lacks conserved residue(s) required for the propagation of feature annotation.</text>
</comment>
<dbReference type="PANTHER" id="PTHR43033:SF1">
    <property type="entry name" value="TRNA(ILE)-LYSIDINE SYNTHASE-RELATED"/>
    <property type="match status" value="1"/>
</dbReference>
<dbReference type="Pfam" id="PF01171">
    <property type="entry name" value="ATP_bind_3"/>
    <property type="match status" value="1"/>
</dbReference>
<dbReference type="Gene3D" id="3.40.50.620">
    <property type="entry name" value="HUPs"/>
    <property type="match status" value="1"/>
</dbReference>
<dbReference type="GO" id="GO:0032267">
    <property type="term" value="F:tRNA(Ile)-lysidine synthase activity"/>
    <property type="evidence" value="ECO:0007669"/>
    <property type="project" value="UniProtKB-EC"/>
</dbReference>
<dbReference type="NCBIfam" id="TIGR02432">
    <property type="entry name" value="lysidine_TilS_N"/>
    <property type="match status" value="1"/>
</dbReference>
<evidence type="ECO:0000256" key="8">
    <source>
        <dbReference type="HAMAP-Rule" id="MF_01161"/>
    </source>
</evidence>
<comment type="catalytic activity">
    <reaction evidence="7 8">
        <text>cytidine(34) in tRNA(Ile2) + L-lysine + ATP = lysidine(34) in tRNA(Ile2) + AMP + diphosphate + H(+)</text>
        <dbReference type="Rhea" id="RHEA:43744"/>
        <dbReference type="Rhea" id="RHEA-COMP:10625"/>
        <dbReference type="Rhea" id="RHEA-COMP:10670"/>
        <dbReference type="ChEBI" id="CHEBI:15378"/>
        <dbReference type="ChEBI" id="CHEBI:30616"/>
        <dbReference type="ChEBI" id="CHEBI:32551"/>
        <dbReference type="ChEBI" id="CHEBI:33019"/>
        <dbReference type="ChEBI" id="CHEBI:82748"/>
        <dbReference type="ChEBI" id="CHEBI:83665"/>
        <dbReference type="ChEBI" id="CHEBI:456215"/>
        <dbReference type="EC" id="6.3.4.19"/>
    </reaction>
</comment>
<dbReference type="Proteomes" id="UP000321598">
    <property type="component" value="Unassembled WGS sequence"/>
</dbReference>
<gene>
    <name evidence="8 11" type="primary">tilS</name>
    <name evidence="11" type="ORF">NCTC12413_02466</name>
    <name evidence="10" type="ORF">SAR03_22640</name>
</gene>